<dbReference type="InterPro" id="IPR004839">
    <property type="entry name" value="Aminotransferase_I/II_large"/>
</dbReference>
<evidence type="ECO:0000313" key="7">
    <source>
        <dbReference type="EMBL" id="EHG25603.1"/>
    </source>
</evidence>
<comment type="similarity">
    <text evidence="1">In the C-terminal section; belongs to the class-I pyridoxal-phosphate-dependent aminotransferase family.</text>
</comment>
<evidence type="ECO:0000313" key="8">
    <source>
        <dbReference type="Proteomes" id="UP000003175"/>
    </source>
</evidence>
<dbReference type="Gene3D" id="3.90.1150.10">
    <property type="entry name" value="Aspartate Aminotransferase, domain 1"/>
    <property type="match status" value="1"/>
</dbReference>
<protein>
    <recommendedName>
        <fullName evidence="6">HTH gntR-type domain-containing protein</fullName>
    </recommendedName>
</protein>
<dbReference type="InterPro" id="IPR015424">
    <property type="entry name" value="PyrdxlP-dep_Trfase"/>
</dbReference>
<dbReference type="Gene3D" id="3.40.640.10">
    <property type="entry name" value="Type I PLP-dependent aspartate aminotransferase-like (Major domain)"/>
    <property type="match status" value="1"/>
</dbReference>
<dbReference type="SMART" id="SM00345">
    <property type="entry name" value="HTH_GNTR"/>
    <property type="match status" value="1"/>
</dbReference>
<dbReference type="PANTHER" id="PTHR46577:SF1">
    <property type="entry name" value="HTH-TYPE TRANSCRIPTIONAL REGULATORY PROTEIN GABR"/>
    <property type="match status" value="1"/>
</dbReference>
<dbReference type="SUPFAM" id="SSF46785">
    <property type="entry name" value="Winged helix' DNA-binding domain"/>
    <property type="match status" value="1"/>
</dbReference>
<dbReference type="CDD" id="cd07377">
    <property type="entry name" value="WHTH_GntR"/>
    <property type="match status" value="1"/>
</dbReference>
<dbReference type="PROSITE" id="PS50949">
    <property type="entry name" value="HTH_GNTR"/>
    <property type="match status" value="1"/>
</dbReference>
<proteinExistence type="inferred from homology"/>
<dbReference type="Gene3D" id="1.10.10.10">
    <property type="entry name" value="Winged helix-like DNA-binding domain superfamily/Winged helix DNA-binding domain"/>
    <property type="match status" value="1"/>
</dbReference>
<reference evidence="7 8" key="1">
    <citation type="submission" date="2011-08" db="EMBL/GenBank/DDBJ databases">
        <title>The Genome Sequence of Selenomonas noxia F0398.</title>
        <authorList>
            <consortium name="The Broad Institute Genome Sequencing Platform"/>
            <person name="Earl A."/>
            <person name="Ward D."/>
            <person name="Feldgarden M."/>
            <person name="Gevers D."/>
            <person name="Izard J."/>
            <person name="Ganesan A."/>
            <person name="Blanton J.M."/>
            <person name="Baranova O.V."/>
            <person name="Tanner A.C."/>
            <person name="Dewhirst F.E."/>
            <person name="Young S.K."/>
            <person name="Zeng Q."/>
            <person name="Gargeya S."/>
            <person name="Fitzgerald M."/>
            <person name="Haas B."/>
            <person name="Abouelleil A."/>
            <person name="Alvarado L."/>
            <person name="Arachchi H.M."/>
            <person name="Berlin A."/>
            <person name="Brown A."/>
            <person name="Chapman S.B."/>
            <person name="Chen Z."/>
            <person name="Dunbar C."/>
            <person name="Freedman E."/>
            <person name="Gearin G."/>
            <person name="Gellesch M."/>
            <person name="Goldberg J."/>
            <person name="Griggs A."/>
            <person name="Gujja S."/>
            <person name="Heiman D."/>
            <person name="Howarth C."/>
            <person name="Larson L."/>
            <person name="Lui A."/>
            <person name="MacDonald P.J.P."/>
            <person name="Montmayeur A."/>
            <person name="Murphy C."/>
            <person name="Neiman D."/>
            <person name="Pearson M."/>
            <person name="Priest M."/>
            <person name="Roberts A."/>
            <person name="Saif S."/>
            <person name="Shea T."/>
            <person name="Shenoy N."/>
            <person name="Sisk P."/>
            <person name="Stolte C."/>
            <person name="Sykes S."/>
            <person name="Wortman J."/>
            <person name="Nusbaum C."/>
            <person name="Birren B."/>
        </authorList>
    </citation>
    <scope>NUCLEOTIDE SEQUENCE [LARGE SCALE GENOMIC DNA]</scope>
    <source>
        <strain evidence="7 8">F0398</strain>
    </source>
</reference>
<comment type="caution">
    <text evidence="7">The sequence shown here is derived from an EMBL/GenBank/DDBJ whole genome shotgun (WGS) entry which is preliminary data.</text>
</comment>
<dbReference type="InterPro" id="IPR036388">
    <property type="entry name" value="WH-like_DNA-bd_sf"/>
</dbReference>
<dbReference type="InterPro" id="IPR000524">
    <property type="entry name" value="Tscrpt_reg_HTH_GntR"/>
</dbReference>
<organism evidence="7 8">
    <name type="scientific">Selenomonas noxia F0398</name>
    <dbReference type="NCBI Taxonomy" id="702437"/>
    <lineage>
        <taxon>Bacteria</taxon>
        <taxon>Bacillati</taxon>
        <taxon>Bacillota</taxon>
        <taxon>Negativicutes</taxon>
        <taxon>Selenomonadales</taxon>
        <taxon>Selenomonadaceae</taxon>
        <taxon>Selenomonas</taxon>
    </lineage>
</organism>
<name>A0ABP2MSA7_9FIRM</name>
<dbReference type="EMBL" id="ADGH01000003">
    <property type="protein sequence ID" value="EHG25603.1"/>
    <property type="molecule type" value="Genomic_DNA"/>
</dbReference>
<keyword evidence="3" id="KW-0805">Transcription regulation</keyword>
<dbReference type="Proteomes" id="UP000003175">
    <property type="component" value="Unassembled WGS sequence"/>
</dbReference>
<evidence type="ECO:0000256" key="3">
    <source>
        <dbReference type="ARBA" id="ARBA00023015"/>
    </source>
</evidence>
<dbReference type="InterPro" id="IPR015422">
    <property type="entry name" value="PyrdxlP-dep_Trfase_small"/>
</dbReference>
<evidence type="ECO:0000256" key="1">
    <source>
        <dbReference type="ARBA" id="ARBA00005384"/>
    </source>
</evidence>
<dbReference type="Pfam" id="PF00392">
    <property type="entry name" value="GntR"/>
    <property type="match status" value="1"/>
</dbReference>
<dbReference type="InterPro" id="IPR036390">
    <property type="entry name" value="WH_DNA-bd_sf"/>
</dbReference>
<evidence type="ECO:0000256" key="2">
    <source>
        <dbReference type="ARBA" id="ARBA00022898"/>
    </source>
</evidence>
<accession>A0ABP2MSA7</accession>
<sequence>MPINSFDDYPMTWSPARAGLHPPLYHALAAQLERDILSGRLPPHTKLPPQRELADYLDLNLSTVTRAFRLCTDKGLVYAVIGRGTFVSPNAALSNTTGDTKKFLIELGSIHPYDSLSEILADTAREILRGRDAARLFTLGSAQDEDRHARTACRWLARFSLAAEPTNLLLTAGTQSALAIVLTALFDAGDRIAVDRYTYANFISLAKQLNIRLIPIKGDVDGMLPDALAQQHQQINIKGIYLMPSCANPTGIVMPEERRRDIAAVLRKHNILLIEDDAYGFTARGNAAPMTVLLPRQSVYLHSLSKLTCPGLRVAYMLVPSHCRQLIRRAARSISMAIPPLSAEIASDLIESGAAERIMREKCRMSEERNHIFRGIFPAHTGNTRSFFQWMPLPVGCGGANFEAQAQHRGVCVLSSDHFAVGGEADHSFIRLALCSPPTNEELVRGLRIVHDLMEENTIPPQTETLIL</sequence>
<dbReference type="RefSeq" id="WP_006695698.1">
    <property type="nucleotide sequence ID" value="NZ_JH376857.1"/>
</dbReference>
<gene>
    <name evidence="7" type="ORF">HMPREF9432_00104</name>
</gene>
<dbReference type="InterPro" id="IPR051446">
    <property type="entry name" value="HTH_trans_reg/aminotransferase"/>
</dbReference>
<dbReference type="PANTHER" id="PTHR46577">
    <property type="entry name" value="HTH-TYPE TRANSCRIPTIONAL REGULATORY PROTEIN GABR"/>
    <property type="match status" value="1"/>
</dbReference>
<dbReference type="Pfam" id="PF00155">
    <property type="entry name" value="Aminotran_1_2"/>
    <property type="match status" value="1"/>
</dbReference>
<feature type="domain" description="HTH gntR-type" evidence="6">
    <location>
        <begin position="22"/>
        <end position="90"/>
    </location>
</feature>
<keyword evidence="4" id="KW-0238">DNA-binding</keyword>
<evidence type="ECO:0000256" key="4">
    <source>
        <dbReference type="ARBA" id="ARBA00023125"/>
    </source>
</evidence>
<dbReference type="SUPFAM" id="SSF53383">
    <property type="entry name" value="PLP-dependent transferases"/>
    <property type="match status" value="1"/>
</dbReference>
<dbReference type="CDD" id="cd00609">
    <property type="entry name" value="AAT_like"/>
    <property type="match status" value="1"/>
</dbReference>
<dbReference type="InterPro" id="IPR015421">
    <property type="entry name" value="PyrdxlP-dep_Trfase_major"/>
</dbReference>
<keyword evidence="2" id="KW-0663">Pyridoxal phosphate</keyword>
<keyword evidence="8" id="KW-1185">Reference proteome</keyword>
<evidence type="ECO:0000259" key="6">
    <source>
        <dbReference type="PROSITE" id="PS50949"/>
    </source>
</evidence>
<keyword evidence="5" id="KW-0804">Transcription</keyword>
<evidence type="ECO:0000256" key="5">
    <source>
        <dbReference type="ARBA" id="ARBA00023163"/>
    </source>
</evidence>